<dbReference type="RefSeq" id="WP_191319866.1">
    <property type="nucleotide sequence ID" value="NZ_BNCG01000011.1"/>
</dbReference>
<feature type="chain" id="PRO_5047303070" description="UrcA family protein" evidence="1">
    <location>
        <begin position="24"/>
        <end position="111"/>
    </location>
</feature>
<accession>A0ABV7UN85</accession>
<evidence type="ECO:0000313" key="2">
    <source>
        <dbReference type="EMBL" id="MFC3640042.1"/>
    </source>
</evidence>
<reference evidence="3" key="1">
    <citation type="journal article" date="2019" name="Int. J. Syst. Evol. Microbiol.">
        <title>The Global Catalogue of Microorganisms (GCM) 10K type strain sequencing project: providing services to taxonomists for standard genome sequencing and annotation.</title>
        <authorList>
            <consortium name="The Broad Institute Genomics Platform"/>
            <consortium name="The Broad Institute Genome Sequencing Center for Infectious Disease"/>
            <person name="Wu L."/>
            <person name="Ma J."/>
        </authorList>
    </citation>
    <scope>NUCLEOTIDE SEQUENCE [LARGE SCALE GENOMIC DNA]</scope>
    <source>
        <strain evidence="3">KCTC 42282</strain>
    </source>
</reference>
<evidence type="ECO:0000313" key="3">
    <source>
        <dbReference type="Proteomes" id="UP001595704"/>
    </source>
</evidence>
<protein>
    <recommendedName>
        <fullName evidence="4">UrcA family protein</fullName>
    </recommendedName>
</protein>
<proteinExistence type="predicted"/>
<dbReference type="EMBL" id="JBHRYC010000113">
    <property type="protein sequence ID" value="MFC3640042.1"/>
    <property type="molecule type" value="Genomic_DNA"/>
</dbReference>
<keyword evidence="1" id="KW-0732">Signal</keyword>
<name>A0ABV7UN85_9HYPH</name>
<feature type="signal peptide" evidence="1">
    <location>
        <begin position="1"/>
        <end position="23"/>
    </location>
</feature>
<organism evidence="2 3">
    <name type="scientific">Camelimonas fluminis</name>
    <dbReference type="NCBI Taxonomy" id="1576911"/>
    <lineage>
        <taxon>Bacteria</taxon>
        <taxon>Pseudomonadati</taxon>
        <taxon>Pseudomonadota</taxon>
        <taxon>Alphaproteobacteria</taxon>
        <taxon>Hyphomicrobiales</taxon>
        <taxon>Chelatococcaceae</taxon>
        <taxon>Camelimonas</taxon>
    </lineage>
</organism>
<gene>
    <name evidence="2" type="ORF">ACFONL_22135</name>
</gene>
<dbReference type="Proteomes" id="UP001595704">
    <property type="component" value="Unassembled WGS sequence"/>
</dbReference>
<comment type="caution">
    <text evidence="2">The sequence shown here is derived from an EMBL/GenBank/DDBJ whole genome shotgun (WGS) entry which is preliminary data.</text>
</comment>
<keyword evidence="3" id="KW-1185">Reference proteome</keyword>
<evidence type="ECO:0000256" key="1">
    <source>
        <dbReference type="SAM" id="SignalP"/>
    </source>
</evidence>
<sequence length="111" mass="11821">MNRAYPALAIAVAFVCLSHAASAAPVSQTCQRDALVMLSEVREARAELAEAATASDKERCAAWRKQAATLRKASAFYKRCQTGAERDRNVANANAGVAQYDGAARSQCGDK</sequence>
<evidence type="ECO:0008006" key="4">
    <source>
        <dbReference type="Google" id="ProtNLM"/>
    </source>
</evidence>